<sequence>MTVSEKRAAVVYNPIKVDEDALRSLIADAQQAEGWSETLWFATTEDEPGTSQAIEAIAQGATVVLAAGGDGTVRCVAQGLHNTDVPLCLLPSGTGNLLARNLELSLDLAQSVTTAFTGEDRTIDVGIVEAERADGTRESFTFLVMAGVGLDAQMLQNTNPELKKRVGWLAYVDAIARSLKGNGRIRLRFSVDGSTPRAMTAHTVLIGNCGTLPGNLLLLPDALVDDGVLDVVALRPQGLIGWVQIWVKVVWENGVLRRSQVGRKMLSYTKEVRTLRYMRGKKFVARLSRPEEFELDGDPFGTAVALKARVDPLSMKIRVPA</sequence>
<dbReference type="InterPro" id="IPR050187">
    <property type="entry name" value="Lipid_Phosphate_FormReg"/>
</dbReference>
<reference evidence="11" key="1">
    <citation type="submission" date="2018-04" db="EMBL/GenBank/DDBJ databases">
        <authorList>
            <person name="Liu S."/>
            <person name="Wang Z."/>
            <person name="Li J."/>
        </authorList>
    </citation>
    <scope>NUCLEOTIDE SEQUENCE [LARGE SCALE GENOMIC DNA]</scope>
    <source>
        <strain evidence="11">S1194</strain>
    </source>
</reference>
<proteinExistence type="inferred from homology"/>
<dbReference type="GO" id="GO:0005524">
    <property type="term" value="F:ATP binding"/>
    <property type="evidence" value="ECO:0007669"/>
    <property type="project" value="UniProtKB-KW"/>
</dbReference>
<evidence type="ECO:0000256" key="2">
    <source>
        <dbReference type="ARBA" id="ARBA00005983"/>
    </source>
</evidence>
<keyword evidence="7" id="KW-0594">Phospholipid biosynthesis</keyword>
<keyword evidence="11" id="KW-1185">Reference proteome</keyword>
<feature type="domain" description="DAGKc" evidence="9">
    <location>
        <begin position="3"/>
        <end position="132"/>
    </location>
</feature>
<accession>A0A2U1T3T7</accession>
<dbReference type="Proteomes" id="UP000244978">
    <property type="component" value="Unassembled WGS sequence"/>
</dbReference>
<dbReference type="Gene3D" id="2.60.200.40">
    <property type="match status" value="1"/>
</dbReference>
<dbReference type="InterPro" id="IPR001206">
    <property type="entry name" value="Diacylglycerol_kinase_cat_dom"/>
</dbReference>
<dbReference type="InterPro" id="IPR045540">
    <property type="entry name" value="YegS/DAGK_C"/>
</dbReference>
<evidence type="ECO:0000256" key="8">
    <source>
        <dbReference type="ARBA" id="ARBA00023264"/>
    </source>
</evidence>
<evidence type="ECO:0000313" key="11">
    <source>
        <dbReference type="Proteomes" id="UP000244978"/>
    </source>
</evidence>
<dbReference type="Gene3D" id="3.40.50.10330">
    <property type="entry name" value="Probable inorganic polyphosphate/atp-NAD kinase, domain 1"/>
    <property type="match status" value="1"/>
</dbReference>
<keyword evidence="4" id="KW-0547">Nucleotide-binding</keyword>
<dbReference type="Pfam" id="PF19279">
    <property type="entry name" value="YegS_C"/>
    <property type="match status" value="1"/>
</dbReference>
<evidence type="ECO:0000256" key="6">
    <source>
        <dbReference type="ARBA" id="ARBA00022840"/>
    </source>
</evidence>
<dbReference type="PROSITE" id="PS50146">
    <property type="entry name" value="DAGK"/>
    <property type="match status" value="1"/>
</dbReference>
<dbReference type="PANTHER" id="PTHR12358:SF106">
    <property type="entry name" value="LIPID KINASE YEGS"/>
    <property type="match status" value="1"/>
</dbReference>
<dbReference type="SUPFAM" id="SSF111331">
    <property type="entry name" value="NAD kinase/diacylglycerol kinase-like"/>
    <property type="match status" value="1"/>
</dbReference>
<dbReference type="GO" id="GO:0005886">
    <property type="term" value="C:plasma membrane"/>
    <property type="evidence" value="ECO:0007669"/>
    <property type="project" value="TreeGrafter"/>
</dbReference>
<dbReference type="InterPro" id="IPR017438">
    <property type="entry name" value="ATP-NAD_kinase_N"/>
</dbReference>
<protein>
    <submittedName>
        <fullName evidence="10">Diacylglycerol kinase</fullName>
    </submittedName>
</protein>
<keyword evidence="3" id="KW-0808">Transferase</keyword>
<evidence type="ECO:0000256" key="4">
    <source>
        <dbReference type="ARBA" id="ARBA00022741"/>
    </source>
</evidence>
<evidence type="ECO:0000256" key="7">
    <source>
        <dbReference type="ARBA" id="ARBA00023209"/>
    </source>
</evidence>
<evidence type="ECO:0000256" key="3">
    <source>
        <dbReference type="ARBA" id="ARBA00022679"/>
    </source>
</evidence>
<dbReference type="Pfam" id="PF00781">
    <property type="entry name" value="DAGK_cat"/>
    <property type="match status" value="1"/>
</dbReference>
<evidence type="ECO:0000256" key="5">
    <source>
        <dbReference type="ARBA" id="ARBA00022777"/>
    </source>
</evidence>
<dbReference type="PANTHER" id="PTHR12358">
    <property type="entry name" value="SPHINGOSINE KINASE"/>
    <property type="match status" value="1"/>
</dbReference>
<keyword evidence="7" id="KW-0444">Lipid biosynthesis</keyword>
<keyword evidence="5 10" id="KW-0418">Kinase</keyword>
<name>A0A2U1T3T7_9MICO</name>
<keyword evidence="7" id="KW-0443">Lipid metabolism</keyword>
<dbReference type="InterPro" id="IPR016064">
    <property type="entry name" value="NAD/diacylglycerol_kinase_sf"/>
</dbReference>
<keyword evidence="8" id="KW-1208">Phospholipid metabolism</keyword>
<evidence type="ECO:0000313" key="10">
    <source>
        <dbReference type="EMBL" id="PWB98536.1"/>
    </source>
</evidence>
<organism evidence="10 11">
    <name type="scientific">Homoserinimonas hongtaonis</name>
    <dbReference type="NCBI Taxonomy" id="2079791"/>
    <lineage>
        <taxon>Bacteria</taxon>
        <taxon>Bacillati</taxon>
        <taxon>Actinomycetota</taxon>
        <taxon>Actinomycetes</taxon>
        <taxon>Micrococcales</taxon>
        <taxon>Microbacteriaceae</taxon>
        <taxon>Homoserinimonas</taxon>
    </lineage>
</organism>
<comment type="caution">
    <text evidence="10">The sequence shown here is derived from an EMBL/GenBank/DDBJ whole genome shotgun (WGS) entry which is preliminary data.</text>
</comment>
<dbReference type="GO" id="GO:0008654">
    <property type="term" value="P:phospholipid biosynthetic process"/>
    <property type="evidence" value="ECO:0007669"/>
    <property type="project" value="UniProtKB-KW"/>
</dbReference>
<dbReference type="GO" id="GO:0016301">
    <property type="term" value="F:kinase activity"/>
    <property type="evidence" value="ECO:0007669"/>
    <property type="project" value="UniProtKB-KW"/>
</dbReference>
<dbReference type="RefSeq" id="WP_108998223.1">
    <property type="nucleotide sequence ID" value="NZ_QEEX01000001.1"/>
</dbReference>
<gene>
    <name evidence="10" type="ORF">DF220_09025</name>
</gene>
<dbReference type="EMBL" id="QEEX01000001">
    <property type="protein sequence ID" value="PWB98536.1"/>
    <property type="molecule type" value="Genomic_DNA"/>
</dbReference>
<evidence type="ECO:0000256" key="1">
    <source>
        <dbReference type="ARBA" id="ARBA00001946"/>
    </source>
</evidence>
<dbReference type="AlphaFoldDB" id="A0A2U1T3T7"/>
<comment type="cofactor">
    <cofactor evidence="1">
        <name>Mg(2+)</name>
        <dbReference type="ChEBI" id="CHEBI:18420"/>
    </cofactor>
</comment>
<evidence type="ECO:0000259" key="9">
    <source>
        <dbReference type="PROSITE" id="PS50146"/>
    </source>
</evidence>
<comment type="similarity">
    <text evidence="2">Belongs to the diacylglycerol/lipid kinase family.</text>
</comment>
<keyword evidence="6" id="KW-0067">ATP-binding</keyword>